<accession>K7WX66</accession>
<reference evidence="3" key="3">
    <citation type="journal article" date="2018" name="Aquaculture">
        <title>Complete genome sequence of a white spot syndrome virus associated with a disease incursion in Australia.</title>
        <authorList>
            <person name="Oakey J."/>
            <person name="Smith C.S."/>
        </authorList>
    </citation>
    <scope>NUCLEOTIDE SEQUENCE [LARGE SCALE GENOMIC DNA]</scope>
    <source>
        <strain evidence="3">WSSV-AU</strain>
    </source>
</reference>
<sequence>MSMFITRSVNVDVSHPILLLNLKEWTTRLDLSILILNIMDHHTWNTGALTQSGRMHHLGQVEAERVVSCLLEHSSLITKWGITIVVQLQLLPLLFLLEFLHHFLHLAVMEMMMTTIVVVMTCGGRR</sequence>
<dbReference type="Proteomes" id="UP000277283">
    <property type="component" value="Segment"/>
</dbReference>
<dbReference type="EMBL" id="MF768985">
    <property type="protein sequence ID" value="ATU83552.1"/>
    <property type="molecule type" value="Genomic_DNA"/>
</dbReference>
<name>K7WX66_9VIRU</name>
<organism evidence="2 4">
    <name type="scientific">White spot syndrome virus</name>
    <dbReference type="NCBI Taxonomy" id="342409"/>
    <lineage>
        <taxon>Viruses</taxon>
        <taxon>Viruses incertae sedis</taxon>
        <taxon>Naldaviricetes</taxon>
        <taxon>Nimaviridae</taxon>
        <taxon>Whispovirus</taxon>
    </lineage>
</organism>
<dbReference type="Proteomes" id="UP000267516">
    <property type="component" value="Segment"/>
</dbReference>
<evidence type="ECO:0000313" key="2">
    <source>
        <dbReference type="EMBL" id="AFX59664.1"/>
    </source>
</evidence>
<gene>
    <name evidence="2" type="ORF">wssv_02870</name>
</gene>
<evidence type="ECO:0000313" key="4">
    <source>
        <dbReference type="Proteomes" id="UP000277283"/>
    </source>
</evidence>
<dbReference type="EMBL" id="JX515788">
    <property type="protein sequence ID" value="AFX59664.1"/>
    <property type="molecule type" value="Genomic_DNA"/>
</dbReference>
<proteinExistence type="predicted"/>
<keyword evidence="1" id="KW-1133">Transmembrane helix</keyword>
<reference evidence="4" key="2">
    <citation type="submission" date="2012-08" db="EMBL/GenBank/DDBJ databases">
        <authorList>
            <person name="Choi T.-J."/>
        </authorList>
    </citation>
    <scope>NUCLEOTIDE SEQUENCE [LARGE SCALE GENOMIC DNA]</scope>
    <source>
        <strain evidence="4">K-LV1</strain>
    </source>
</reference>
<evidence type="ECO:0000313" key="3">
    <source>
        <dbReference type="EMBL" id="ATU83552.1"/>
    </source>
</evidence>
<protein>
    <submittedName>
        <fullName evidence="3">ORF325</fullName>
    </submittedName>
    <submittedName>
        <fullName evidence="2">Wsv288</fullName>
    </submittedName>
</protein>
<evidence type="ECO:0000256" key="1">
    <source>
        <dbReference type="SAM" id="Phobius"/>
    </source>
</evidence>
<reference evidence="2" key="1">
    <citation type="submission" date="2012-08" db="EMBL/GenBank/DDBJ databases">
        <title>Cassytha pubescens and C. glabella (Lauraceae) are not disjunctly distributed between Australia and the Ryukyu Archipelago of Japan - evidence from morphological and molecular data.</title>
        <authorList>
            <person name="Kokubugata G."/>
            <person name="Nakamura K."/>
            <person name="Forster P.I."/>
            <person name="Wilson G.W."/>
            <person name="Holland A.E."/>
            <person name="Hirayama Y."/>
            <person name="Yokota M."/>
        </authorList>
    </citation>
    <scope>NUCLEOTIDE SEQUENCE</scope>
    <source>
        <strain evidence="2">K-LV1</strain>
    </source>
</reference>
<feature type="transmembrane region" description="Helical" evidence="1">
    <location>
        <begin position="103"/>
        <end position="123"/>
    </location>
</feature>
<keyword evidence="1" id="KW-0812">Transmembrane</keyword>
<keyword evidence="1" id="KW-0472">Membrane</keyword>